<accession>A0A1I0PH45</accession>
<dbReference type="STRING" id="1173584.SAMN05444851_1641"/>
<keyword evidence="3" id="KW-0813">Transport</keyword>
<evidence type="ECO:0000259" key="14">
    <source>
        <dbReference type="Pfam" id="PF01292"/>
    </source>
</evidence>
<dbReference type="GO" id="GO:0009055">
    <property type="term" value="F:electron transfer activity"/>
    <property type="evidence" value="ECO:0007669"/>
    <property type="project" value="InterPro"/>
</dbReference>
<keyword evidence="10" id="KW-0408">Iron</keyword>
<dbReference type="Gene3D" id="1.20.950.20">
    <property type="entry name" value="Transmembrane di-heme cytochromes, Chain C"/>
    <property type="match status" value="1"/>
</dbReference>
<evidence type="ECO:0000256" key="4">
    <source>
        <dbReference type="ARBA" id="ARBA00022475"/>
    </source>
</evidence>
<dbReference type="GO" id="GO:0046872">
    <property type="term" value="F:metal ion binding"/>
    <property type="evidence" value="ECO:0007669"/>
    <property type="project" value="UniProtKB-KW"/>
</dbReference>
<keyword evidence="9 13" id="KW-1133">Transmembrane helix</keyword>
<feature type="transmembrane region" description="Helical" evidence="13">
    <location>
        <begin position="90"/>
        <end position="115"/>
    </location>
</feature>
<evidence type="ECO:0000256" key="11">
    <source>
        <dbReference type="ARBA" id="ARBA00023136"/>
    </source>
</evidence>
<dbReference type="RefSeq" id="WP_091429774.1">
    <property type="nucleotide sequence ID" value="NZ_FOJB01000001.1"/>
</dbReference>
<dbReference type="SUPFAM" id="SSF81342">
    <property type="entry name" value="Transmembrane di-heme cytochromes"/>
    <property type="match status" value="1"/>
</dbReference>
<dbReference type="PANTHER" id="PTHR30529:SF1">
    <property type="entry name" value="CYTOCHROME B561 HOMOLOG 2"/>
    <property type="match status" value="1"/>
</dbReference>
<protein>
    <submittedName>
        <fullName evidence="15">Cytochrome b561</fullName>
    </submittedName>
</protein>
<name>A0A1I0PH45_9RHOB</name>
<keyword evidence="7" id="KW-0479">Metal-binding</keyword>
<keyword evidence="8" id="KW-0249">Electron transport</keyword>
<feature type="transmembrane region" description="Helical" evidence="13">
    <location>
        <begin position="42"/>
        <end position="63"/>
    </location>
</feature>
<keyword evidence="4" id="KW-1003">Cell membrane</keyword>
<proteinExistence type="inferred from homology"/>
<reference evidence="15 16" key="1">
    <citation type="submission" date="2016-10" db="EMBL/GenBank/DDBJ databases">
        <authorList>
            <person name="de Groot N.N."/>
        </authorList>
    </citation>
    <scope>NUCLEOTIDE SEQUENCE [LARGE SCALE GENOMIC DNA]</scope>
    <source>
        <strain evidence="15 16">DSM 29439</strain>
    </source>
</reference>
<sequence>MARYHPLLVALHWILAGLIIGALVMGSQVLAPLPNDSPDKMFSLWAHMTVGLVIGTLMLLRLVTRLRTPHPPKADAGNGLLNIGARAAHWGLYVLVLLMVVSGIGISITAGLPAIVFGGSGTPLPETFDDLTPRVLHGITATLLALTIVAHIAGWLYHQYVLKDGLIRRMWFGPRA</sequence>
<keyword evidence="11 13" id="KW-0472">Membrane</keyword>
<comment type="subcellular location">
    <subcellularLocation>
        <location evidence="2">Cell membrane</location>
        <topology evidence="2">Multi-pass membrane protein</topology>
    </subcellularLocation>
</comment>
<comment type="cofactor">
    <cofactor evidence="1">
        <name>heme b</name>
        <dbReference type="ChEBI" id="CHEBI:60344"/>
    </cofactor>
</comment>
<evidence type="ECO:0000256" key="8">
    <source>
        <dbReference type="ARBA" id="ARBA00022982"/>
    </source>
</evidence>
<dbReference type="PANTHER" id="PTHR30529">
    <property type="entry name" value="CYTOCHROME B561"/>
    <property type="match status" value="1"/>
</dbReference>
<keyword evidence="16" id="KW-1185">Reference proteome</keyword>
<comment type="similarity">
    <text evidence="12">Belongs to the cytochrome b561 family.</text>
</comment>
<evidence type="ECO:0000256" key="12">
    <source>
        <dbReference type="ARBA" id="ARBA00037975"/>
    </source>
</evidence>
<dbReference type="Proteomes" id="UP000199650">
    <property type="component" value="Unassembled WGS sequence"/>
</dbReference>
<dbReference type="Pfam" id="PF01292">
    <property type="entry name" value="Ni_hydr_CYTB"/>
    <property type="match status" value="1"/>
</dbReference>
<dbReference type="InterPro" id="IPR052168">
    <property type="entry name" value="Cytochrome_b561_oxidase"/>
</dbReference>
<dbReference type="GO" id="GO:0020037">
    <property type="term" value="F:heme binding"/>
    <property type="evidence" value="ECO:0007669"/>
    <property type="project" value="TreeGrafter"/>
</dbReference>
<dbReference type="AlphaFoldDB" id="A0A1I0PH45"/>
<feature type="transmembrane region" description="Helical" evidence="13">
    <location>
        <begin position="135"/>
        <end position="157"/>
    </location>
</feature>
<dbReference type="OrthoDB" id="8156287at2"/>
<evidence type="ECO:0000256" key="9">
    <source>
        <dbReference type="ARBA" id="ARBA00022989"/>
    </source>
</evidence>
<dbReference type="GO" id="GO:0005886">
    <property type="term" value="C:plasma membrane"/>
    <property type="evidence" value="ECO:0007669"/>
    <property type="project" value="UniProtKB-SubCell"/>
</dbReference>
<evidence type="ECO:0000256" key="7">
    <source>
        <dbReference type="ARBA" id="ARBA00022723"/>
    </source>
</evidence>
<evidence type="ECO:0000313" key="15">
    <source>
        <dbReference type="EMBL" id="SEW13765.1"/>
    </source>
</evidence>
<evidence type="ECO:0000256" key="5">
    <source>
        <dbReference type="ARBA" id="ARBA00022617"/>
    </source>
</evidence>
<evidence type="ECO:0000313" key="16">
    <source>
        <dbReference type="Proteomes" id="UP000199650"/>
    </source>
</evidence>
<evidence type="ECO:0000256" key="1">
    <source>
        <dbReference type="ARBA" id="ARBA00001970"/>
    </source>
</evidence>
<keyword evidence="5" id="KW-0349">Heme</keyword>
<evidence type="ECO:0000256" key="2">
    <source>
        <dbReference type="ARBA" id="ARBA00004651"/>
    </source>
</evidence>
<evidence type="ECO:0000256" key="3">
    <source>
        <dbReference type="ARBA" id="ARBA00022448"/>
    </source>
</evidence>
<keyword evidence="6 13" id="KW-0812">Transmembrane</keyword>
<gene>
    <name evidence="15" type="ORF">SAMN05444851_1641</name>
</gene>
<evidence type="ECO:0000256" key="13">
    <source>
        <dbReference type="SAM" id="Phobius"/>
    </source>
</evidence>
<dbReference type="GO" id="GO:0022904">
    <property type="term" value="P:respiratory electron transport chain"/>
    <property type="evidence" value="ECO:0007669"/>
    <property type="project" value="InterPro"/>
</dbReference>
<dbReference type="InterPro" id="IPR011577">
    <property type="entry name" value="Cyt_b561_bac/Ni-Hgenase"/>
</dbReference>
<feature type="domain" description="Cytochrome b561 bacterial/Ni-hydrogenase" evidence="14">
    <location>
        <begin position="3"/>
        <end position="173"/>
    </location>
</feature>
<evidence type="ECO:0000256" key="6">
    <source>
        <dbReference type="ARBA" id="ARBA00022692"/>
    </source>
</evidence>
<dbReference type="InterPro" id="IPR016174">
    <property type="entry name" value="Di-haem_cyt_TM"/>
</dbReference>
<evidence type="ECO:0000256" key="10">
    <source>
        <dbReference type="ARBA" id="ARBA00023004"/>
    </source>
</evidence>
<organism evidence="15 16">
    <name type="scientific">Aliiroseovarius sediminilitoris</name>
    <dbReference type="NCBI Taxonomy" id="1173584"/>
    <lineage>
        <taxon>Bacteria</taxon>
        <taxon>Pseudomonadati</taxon>
        <taxon>Pseudomonadota</taxon>
        <taxon>Alphaproteobacteria</taxon>
        <taxon>Rhodobacterales</taxon>
        <taxon>Paracoccaceae</taxon>
        <taxon>Aliiroseovarius</taxon>
    </lineage>
</organism>
<dbReference type="EMBL" id="FOJB01000001">
    <property type="protein sequence ID" value="SEW13765.1"/>
    <property type="molecule type" value="Genomic_DNA"/>
</dbReference>